<accession>A0A8T1N3S7</accession>
<feature type="region of interest" description="Disordered" evidence="11">
    <location>
        <begin position="256"/>
        <end position="281"/>
    </location>
</feature>
<dbReference type="InterPro" id="IPR013087">
    <property type="entry name" value="Znf_C2H2_type"/>
</dbReference>
<dbReference type="Pfam" id="PF00096">
    <property type="entry name" value="zf-C2H2"/>
    <property type="match status" value="3"/>
</dbReference>
<feature type="compositionally biased region" description="Polar residues" evidence="11">
    <location>
        <begin position="319"/>
        <end position="332"/>
    </location>
</feature>
<feature type="compositionally biased region" description="Polar residues" evidence="11">
    <location>
        <begin position="1051"/>
        <end position="1060"/>
    </location>
</feature>
<feature type="region of interest" description="Disordered" evidence="11">
    <location>
        <begin position="352"/>
        <end position="418"/>
    </location>
</feature>
<dbReference type="Proteomes" id="UP000286415">
    <property type="component" value="Unassembled WGS sequence"/>
</dbReference>
<evidence type="ECO:0000256" key="1">
    <source>
        <dbReference type="ARBA" id="ARBA00004123"/>
    </source>
</evidence>
<evidence type="ECO:0000259" key="12">
    <source>
        <dbReference type="PROSITE" id="PS50157"/>
    </source>
</evidence>
<comment type="subcellular location">
    <subcellularLocation>
        <location evidence="1">Nucleus</location>
    </subcellularLocation>
</comment>
<keyword evidence="9" id="KW-0539">Nucleus</keyword>
<feature type="compositionally biased region" description="Acidic residues" evidence="11">
    <location>
        <begin position="70"/>
        <end position="79"/>
    </location>
</feature>
<dbReference type="PANTHER" id="PTHR24381">
    <property type="entry name" value="ZINC FINGER PROTEIN"/>
    <property type="match status" value="1"/>
</dbReference>
<comment type="caution">
    <text evidence="13">The sequence shown here is derived from an EMBL/GenBank/DDBJ whole genome shotgun (WGS) entry which is preliminary data.</text>
</comment>
<feature type="compositionally biased region" description="Basic and acidic residues" evidence="11">
    <location>
        <begin position="379"/>
        <end position="388"/>
    </location>
</feature>
<feature type="region of interest" description="Disordered" evidence="11">
    <location>
        <begin position="1051"/>
        <end position="1094"/>
    </location>
</feature>
<evidence type="ECO:0000256" key="9">
    <source>
        <dbReference type="ARBA" id="ARBA00023242"/>
    </source>
</evidence>
<reference evidence="13 14" key="1">
    <citation type="journal article" date="2018" name="Biotechnol. Adv.">
        <title>Improved genomic resources and new bioinformatic workflow for the carcinogenic parasite Clonorchis sinensis: Biotechnological implications.</title>
        <authorList>
            <person name="Wang D."/>
            <person name="Korhonen P.K."/>
            <person name="Gasser R.B."/>
            <person name="Young N.D."/>
        </authorList>
    </citation>
    <scope>NUCLEOTIDE SEQUENCE [LARGE SCALE GENOMIC DNA]</scope>
    <source>
        <strain evidence="13">Cs-k2</strain>
    </source>
</reference>
<name>A0A8T1N3S7_CLOSI</name>
<keyword evidence="4 10" id="KW-0863">Zinc-finger</keyword>
<sequence>MRRQATHPRQSDTTAPVRYLNCCSPSNRPVFTLFCFVVEATTETTIAAQMPRFKVTPQTQKIHEDSSSPTEDEDDDEFPSDEFVKQTIKQTDENLSSSSQDLTSGLSTLVGLTPSGCTPNMQMAVLLAQAAATMAAMGSGTNFPLPQAMQPLIAPLGLSLPPLPKPVPEPISTPKTVVKYKPVTPISGPSLPLNRSVQLPRMPMGILIAKSRPRAWTVQKPVPKRQIPTRISAPNLGTQRSVQQTIAQSANLIPTKKLVPSTMQQPNLKSKPPTASPVPNVPLPSAVCPTKVSLDVTFTTSKPDQKPLPKIKPLDVPCESSSQAPQTSFTKSQLGLSALTSKAEQVDLQNKTPKTAIADPQPTTVSVNPAKPEVSSTLKTDKNSESSTRKSMSGAKLERESNGAFERGHSRTVTKQSSTEVGLIPLLTPPNTEETRAQSKRRSIPEEVVQCSICNKSLLRSSLPEHMDKHNDSGRFSCPMCPKKFSRSSAREKHIRIHTGEKPFRCPHCPKAYRQQVHLNEHLRSHSGERPFVCRLCGFALASKSLLTRHIRTHGIRKKPGEVPDLWFKSDAPKETVLGLAAEVGRVLGQKDGKQNRTGKSKSRSSGNGETEAKTQLPVDLAKLSRKYLCDACPAGFPTAQTLRSHRLITHGGTFPHKCSECGEAFATVRIRRAHALAKHPYICPYCSIAMSQRRPGVLEAHIREVHPEKAKPEPTRTAAPPTPRSPVTTGSAASTRQLRSATKRSNLTDDSLQIPKWKRFRPDTAESDTSSEEEAEEDSQSSEKFSDHSAYVADGDNESATSEKSGPKVAGYQGEFERREEPTHLDENAENCEKAASEKPSIGAEVALTPASFSKENSESTGSKDHPALFFSVQNIAPPTFSESNEDPGVSLLPLTAPSSSVSSHIFSSTSAVGSLPCFASRSEQTQLDDTVIALQCPSSETSIEDSNFHHSSHMLHTSQNVNVIATSDNYLVDTHTIEQVEVPQKELTRTSPDIIGLDGTSTDLCSDKLSDITETTPPTHFLNPLNPIPSSVGNPAECSVSCPDNFQNNSYSIPSEQSSPKHEADFDDKKSHTNRDDICMASEGNTSIPGGDTYQMSIVSREPDLKKVLDTVQDHVKYIDSPLAESPHSPETNLRTHGIHVTASNTFAIRGPAECDKRTHRFICNPSEMVRDSSIPIHDESVQTLKQPTDVTTSPERCSKFHDVDTVLGTVTDVLSGCASPLLPSSFYDATIVADENKSTALSFVPVDSSSNGNGRIAAVPPTPSDLHEASIS</sequence>
<dbReference type="PROSITE" id="PS50157">
    <property type="entry name" value="ZINC_FINGER_C2H2_2"/>
    <property type="match status" value="4"/>
</dbReference>
<dbReference type="GO" id="GO:0008270">
    <property type="term" value="F:zinc ion binding"/>
    <property type="evidence" value="ECO:0007669"/>
    <property type="project" value="UniProtKB-KW"/>
</dbReference>
<keyword evidence="7" id="KW-0238">DNA-binding</keyword>
<dbReference type="InterPro" id="IPR036236">
    <property type="entry name" value="Znf_C2H2_sf"/>
</dbReference>
<feature type="region of interest" description="Disordered" evidence="11">
    <location>
        <begin position="707"/>
        <end position="844"/>
    </location>
</feature>
<keyword evidence="14" id="KW-1185">Reference proteome</keyword>
<reference evidence="13 14" key="2">
    <citation type="journal article" date="2021" name="Genomics">
        <title>High-quality reference genome for Clonorchis sinensis.</title>
        <authorList>
            <person name="Young N.D."/>
            <person name="Stroehlein A.J."/>
            <person name="Kinkar L."/>
            <person name="Wang T."/>
            <person name="Sohn W.M."/>
            <person name="Chang B.C.H."/>
            <person name="Kaur P."/>
            <person name="Weisz D."/>
            <person name="Dudchenko O."/>
            <person name="Aiden E.L."/>
            <person name="Korhonen P.K."/>
            <person name="Gasser R.B."/>
        </authorList>
    </citation>
    <scope>NUCLEOTIDE SEQUENCE [LARGE SCALE GENOMIC DNA]</scope>
    <source>
        <strain evidence="13">Cs-k2</strain>
    </source>
</reference>
<evidence type="ECO:0000313" key="13">
    <source>
        <dbReference type="EMBL" id="KAG5455191.1"/>
    </source>
</evidence>
<feature type="compositionally biased region" description="Low complexity" evidence="11">
    <location>
        <begin position="716"/>
        <end position="730"/>
    </location>
</feature>
<dbReference type="GO" id="GO:0000977">
    <property type="term" value="F:RNA polymerase II transcription regulatory region sequence-specific DNA binding"/>
    <property type="evidence" value="ECO:0007669"/>
    <property type="project" value="TreeGrafter"/>
</dbReference>
<feature type="region of interest" description="Disordered" evidence="11">
    <location>
        <begin position="588"/>
        <end position="615"/>
    </location>
</feature>
<evidence type="ECO:0000256" key="2">
    <source>
        <dbReference type="ARBA" id="ARBA00022723"/>
    </source>
</evidence>
<keyword evidence="8" id="KW-0804">Transcription</keyword>
<feature type="domain" description="C2H2-type" evidence="12">
    <location>
        <begin position="532"/>
        <end position="559"/>
    </location>
</feature>
<dbReference type="PROSITE" id="PS00028">
    <property type="entry name" value="ZINC_FINGER_C2H2_1"/>
    <property type="match status" value="5"/>
</dbReference>
<dbReference type="GO" id="GO:0000981">
    <property type="term" value="F:DNA-binding transcription factor activity, RNA polymerase II-specific"/>
    <property type="evidence" value="ECO:0007669"/>
    <property type="project" value="TreeGrafter"/>
</dbReference>
<keyword evidence="3" id="KW-0677">Repeat</keyword>
<dbReference type="PANTHER" id="PTHR24381:SF393">
    <property type="entry name" value="CHROMATIN-LINKED ADAPTOR FOR MSL PROTEINS, ISOFORM B"/>
    <property type="match status" value="1"/>
</dbReference>
<evidence type="ECO:0000256" key="8">
    <source>
        <dbReference type="ARBA" id="ARBA00023163"/>
    </source>
</evidence>
<dbReference type="Gene3D" id="3.30.160.60">
    <property type="entry name" value="Classic Zinc Finger"/>
    <property type="match status" value="4"/>
</dbReference>
<evidence type="ECO:0000256" key="3">
    <source>
        <dbReference type="ARBA" id="ARBA00022737"/>
    </source>
</evidence>
<dbReference type="SUPFAM" id="SSF57667">
    <property type="entry name" value="beta-beta-alpha zinc fingers"/>
    <property type="match status" value="3"/>
</dbReference>
<dbReference type="SMART" id="SM00355">
    <property type="entry name" value="ZnF_C2H2"/>
    <property type="match status" value="7"/>
</dbReference>
<evidence type="ECO:0000256" key="10">
    <source>
        <dbReference type="PROSITE-ProRule" id="PRU00042"/>
    </source>
</evidence>
<feature type="domain" description="C2H2-type" evidence="12">
    <location>
        <begin position="476"/>
        <end position="503"/>
    </location>
</feature>
<keyword evidence="5" id="KW-0862">Zinc</keyword>
<dbReference type="AlphaFoldDB" id="A0A8T1N3S7"/>
<feature type="compositionally biased region" description="Basic and acidic residues" evidence="11">
    <location>
        <begin position="396"/>
        <end position="409"/>
    </location>
</feature>
<dbReference type="FunFam" id="3.30.160.60:FF:002343">
    <property type="entry name" value="Zinc finger protein 33A"/>
    <property type="match status" value="1"/>
</dbReference>
<feature type="domain" description="C2H2-type" evidence="12">
    <location>
        <begin position="628"/>
        <end position="656"/>
    </location>
</feature>
<feature type="domain" description="C2H2-type" evidence="12">
    <location>
        <begin position="504"/>
        <end position="531"/>
    </location>
</feature>
<feature type="region of interest" description="Disordered" evidence="11">
    <location>
        <begin position="298"/>
        <end position="332"/>
    </location>
</feature>
<dbReference type="EMBL" id="NIRI02000005">
    <property type="protein sequence ID" value="KAG5455191.1"/>
    <property type="molecule type" value="Genomic_DNA"/>
</dbReference>
<evidence type="ECO:0000256" key="4">
    <source>
        <dbReference type="ARBA" id="ARBA00022771"/>
    </source>
</evidence>
<feature type="region of interest" description="Disordered" evidence="11">
    <location>
        <begin position="56"/>
        <end position="79"/>
    </location>
</feature>
<dbReference type="GO" id="GO:0005634">
    <property type="term" value="C:nucleus"/>
    <property type="evidence" value="ECO:0007669"/>
    <property type="project" value="UniProtKB-SubCell"/>
</dbReference>
<proteinExistence type="predicted"/>
<feature type="compositionally biased region" description="Basic and acidic residues" evidence="11">
    <location>
        <begin position="816"/>
        <end position="838"/>
    </location>
</feature>
<feature type="compositionally biased region" description="Basic and acidic residues" evidence="11">
    <location>
        <begin position="1061"/>
        <end position="1080"/>
    </location>
</feature>
<organism evidence="13 14">
    <name type="scientific">Clonorchis sinensis</name>
    <name type="common">Chinese liver fluke</name>
    <dbReference type="NCBI Taxonomy" id="79923"/>
    <lineage>
        <taxon>Eukaryota</taxon>
        <taxon>Metazoa</taxon>
        <taxon>Spiralia</taxon>
        <taxon>Lophotrochozoa</taxon>
        <taxon>Platyhelminthes</taxon>
        <taxon>Trematoda</taxon>
        <taxon>Digenea</taxon>
        <taxon>Opisthorchiida</taxon>
        <taxon>Opisthorchiata</taxon>
        <taxon>Opisthorchiidae</taxon>
        <taxon>Clonorchis</taxon>
    </lineage>
</organism>
<keyword evidence="6" id="KW-0805">Transcription regulation</keyword>
<dbReference type="FunFam" id="3.30.160.60:FF:000322">
    <property type="entry name" value="GDNF-inducible zinc finger protein 1"/>
    <property type="match status" value="1"/>
</dbReference>
<evidence type="ECO:0000256" key="7">
    <source>
        <dbReference type="ARBA" id="ARBA00023125"/>
    </source>
</evidence>
<protein>
    <recommendedName>
        <fullName evidence="12">C2H2-type domain-containing protein</fullName>
    </recommendedName>
</protein>
<gene>
    <name evidence="13" type="ORF">CSKR_106509</name>
</gene>
<feature type="compositionally biased region" description="Polar residues" evidence="11">
    <location>
        <begin position="1085"/>
        <end position="1094"/>
    </location>
</feature>
<evidence type="ECO:0000256" key="6">
    <source>
        <dbReference type="ARBA" id="ARBA00023015"/>
    </source>
</evidence>
<evidence type="ECO:0000313" key="14">
    <source>
        <dbReference type="Proteomes" id="UP000286415"/>
    </source>
</evidence>
<evidence type="ECO:0000256" key="11">
    <source>
        <dbReference type="SAM" id="MobiDB-lite"/>
    </source>
</evidence>
<evidence type="ECO:0000256" key="5">
    <source>
        <dbReference type="ARBA" id="ARBA00022833"/>
    </source>
</evidence>
<feature type="compositionally biased region" description="Acidic residues" evidence="11">
    <location>
        <begin position="766"/>
        <end position="781"/>
    </location>
</feature>
<feature type="compositionally biased region" description="Polar residues" evidence="11">
    <location>
        <begin position="731"/>
        <end position="752"/>
    </location>
</feature>
<feature type="region of interest" description="Disordered" evidence="11">
    <location>
        <begin position="1254"/>
        <end position="1275"/>
    </location>
</feature>
<dbReference type="OrthoDB" id="3437960at2759"/>
<keyword evidence="2" id="KW-0479">Metal-binding</keyword>